<dbReference type="GeneID" id="77176772"/>
<dbReference type="AlphaFoldDB" id="A0AAX3SQS5"/>
<dbReference type="RefSeq" id="WP_012203637.1">
    <property type="nucleotide sequence ID" value="NZ_CP104581.1"/>
</dbReference>
<proteinExistence type="predicted"/>
<protein>
    <submittedName>
        <fullName evidence="1">Uncharacterized protein</fullName>
    </submittedName>
</protein>
<evidence type="ECO:0000313" key="2">
    <source>
        <dbReference type="Proteomes" id="UP001219066"/>
    </source>
</evidence>
<dbReference type="EMBL" id="CP120956">
    <property type="protein sequence ID" value="WFF82371.1"/>
    <property type="molecule type" value="Genomic_DNA"/>
</dbReference>
<name>A0AAX3SQS5_9BURK</name>
<accession>A0AAX3SQS5</accession>
<evidence type="ECO:0000313" key="1">
    <source>
        <dbReference type="EMBL" id="WFF82371.1"/>
    </source>
</evidence>
<sequence length="108" mass="12346">MNSHARKVRELWGAHLSIDDQELLLLPRTLSLDTDSTSLEGHRENLALLLESRDLRRIPVSESSFVYDEVAFQWLAQGRLDFNRQTFREACKREGLLDGDGELMGCSV</sequence>
<dbReference type="Proteomes" id="UP001219066">
    <property type="component" value="Chromosome"/>
</dbReference>
<organism evidence="1 2">
    <name type="scientific">Delftia tsuruhatensis</name>
    <dbReference type="NCBI Taxonomy" id="180282"/>
    <lineage>
        <taxon>Bacteria</taxon>
        <taxon>Pseudomonadati</taxon>
        <taxon>Pseudomonadota</taxon>
        <taxon>Betaproteobacteria</taxon>
        <taxon>Burkholderiales</taxon>
        <taxon>Comamonadaceae</taxon>
        <taxon>Delftia</taxon>
    </lineage>
</organism>
<gene>
    <name evidence="1" type="ORF">PYR84_06665</name>
</gene>
<reference evidence="1" key="1">
    <citation type="submission" date="2023-03" db="EMBL/GenBank/DDBJ databases">
        <title>Synergistic degradation of erythromycin by symbiotic bacteria Ery-6A and Ery-6B and application in simulated water remediation.</title>
        <authorList>
            <person name="Xu S."/>
        </authorList>
    </citation>
    <scope>NUCLEOTIDE SEQUENCE</scope>
    <source>
        <strain evidence="1">Ery-6A</strain>
    </source>
</reference>